<keyword evidence="7 9" id="KW-0378">Hydrolase</keyword>
<evidence type="ECO:0000256" key="7">
    <source>
        <dbReference type="ARBA" id="ARBA00022801"/>
    </source>
</evidence>
<dbReference type="GO" id="GO:0046872">
    <property type="term" value="F:metal ion binding"/>
    <property type="evidence" value="ECO:0007669"/>
    <property type="project" value="UniProtKB-KW"/>
</dbReference>
<organism evidence="9 10">
    <name type="scientific">Cylindrobasidium torrendii FP15055 ss-10</name>
    <dbReference type="NCBI Taxonomy" id="1314674"/>
    <lineage>
        <taxon>Eukaryota</taxon>
        <taxon>Fungi</taxon>
        <taxon>Dikarya</taxon>
        <taxon>Basidiomycota</taxon>
        <taxon>Agaricomycotina</taxon>
        <taxon>Agaricomycetes</taxon>
        <taxon>Agaricomycetidae</taxon>
        <taxon>Agaricales</taxon>
        <taxon>Marasmiineae</taxon>
        <taxon>Physalacriaceae</taxon>
        <taxon>Cylindrobasidium</taxon>
    </lineage>
</organism>
<evidence type="ECO:0000313" key="9">
    <source>
        <dbReference type="EMBL" id="KIY67954.1"/>
    </source>
</evidence>
<proteinExistence type="inferred from homology"/>
<dbReference type="AlphaFoldDB" id="A0A0D7BCQ6"/>
<comment type="cofactor">
    <cofactor evidence="1">
        <name>Zn(2+)</name>
        <dbReference type="ChEBI" id="CHEBI:29105"/>
    </cofactor>
</comment>
<keyword evidence="5" id="KW-0479">Metal-binding</keyword>
<keyword evidence="4" id="KW-0540">Nuclease</keyword>
<keyword evidence="3" id="KW-0819">tRNA processing</keyword>
<dbReference type="HAMAP" id="MF_01818">
    <property type="entry name" value="RNase_Z_BN"/>
    <property type="match status" value="1"/>
</dbReference>
<comment type="subunit">
    <text evidence="2">Homodimer.</text>
</comment>
<dbReference type="Gene3D" id="3.60.15.10">
    <property type="entry name" value="Ribonuclease Z/Hydroxyacylglutathione hydrolase-like"/>
    <property type="match status" value="1"/>
</dbReference>
<dbReference type="Pfam" id="PF23023">
    <property type="entry name" value="Anti-Pycsar_Apyc1"/>
    <property type="match status" value="1"/>
</dbReference>
<sequence length="373" mass="40856">MVLRPRDIRGSPLRVTFLGTASASSSPTRNQSSLGLQLGGDIWLFDCGEGTVAQFHKSSLKMGNLEKVFLTHTHGDHINGLVPLMDAWSDAAVSTGKSMEIYGPLGTRAYVRSVLKYTHSMIAAPYAVHELRTLADPSGDYTELPLHRSEVPGRDIVCDEDGLWRNVFKDRTITVDAGPIHHTVACVGYVLTEAPIPGKIDQKEYIPRIKSSGDSMSLMTRIQAGERVTLKDGTVLEGPPKRPGRRIAILGDTYDASPIAPLCQDVDLLVHEATNAYLPGIDPNQKETDTVESVQAQSKAHGHSTCQVAGAFARRVGARHLILNHFSARYPDPSANERAELVMREIGRIASEEFGKEVITARDFMTYEVQMRG</sequence>
<evidence type="ECO:0000256" key="8">
    <source>
        <dbReference type="ARBA" id="ARBA00022833"/>
    </source>
</evidence>
<dbReference type="SUPFAM" id="SSF56281">
    <property type="entry name" value="Metallo-hydrolase/oxidoreductase"/>
    <property type="match status" value="1"/>
</dbReference>
<keyword evidence="6" id="KW-0255">Endonuclease</keyword>
<evidence type="ECO:0000256" key="4">
    <source>
        <dbReference type="ARBA" id="ARBA00022722"/>
    </source>
</evidence>
<dbReference type="InterPro" id="IPR013471">
    <property type="entry name" value="RNase_Z/BN"/>
</dbReference>
<evidence type="ECO:0000256" key="5">
    <source>
        <dbReference type="ARBA" id="ARBA00022723"/>
    </source>
</evidence>
<dbReference type="GO" id="GO:0042781">
    <property type="term" value="F:3'-tRNA processing endoribonuclease activity"/>
    <property type="evidence" value="ECO:0007669"/>
    <property type="project" value="TreeGrafter"/>
</dbReference>
<evidence type="ECO:0000256" key="6">
    <source>
        <dbReference type="ARBA" id="ARBA00022759"/>
    </source>
</evidence>
<reference evidence="9 10" key="1">
    <citation type="journal article" date="2015" name="Fungal Genet. Biol.">
        <title>Evolution of novel wood decay mechanisms in Agaricales revealed by the genome sequences of Fistulina hepatica and Cylindrobasidium torrendii.</title>
        <authorList>
            <person name="Floudas D."/>
            <person name="Held B.W."/>
            <person name="Riley R."/>
            <person name="Nagy L.G."/>
            <person name="Koehler G."/>
            <person name="Ransdell A.S."/>
            <person name="Younus H."/>
            <person name="Chow J."/>
            <person name="Chiniquy J."/>
            <person name="Lipzen A."/>
            <person name="Tritt A."/>
            <person name="Sun H."/>
            <person name="Haridas S."/>
            <person name="LaButti K."/>
            <person name="Ohm R.A."/>
            <person name="Kues U."/>
            <person name="Blanchette R.A."/>
            <person name="Grigoriev I.V."/>
            <person name="Minto R.E."/>
            <person name="Hibbett D.S."/>
        </authorList>
    </citation>
    <scope>NUCLEOTIDE SEQUENCE [LARGE SCALE GENOMIC DNA]</scope>
    <source>
        <strain evidence="9 10">FP15055 ss-10</strain>
    </source>
</reference>
<evidence type="ECO:0000256" key="3">
    <source>
        <dbReference type="ARBA" id="ARBA00022694"/>
    </source>
</evidence>
<evidence type="ECO:0000256" key="1">
    <source>
        <dbReference type="ARBA" id="ARBA00001947"/>
    </source>
</evidence>
<dbReference type="OrthoDB" id="527344at2759"/>
<name>A0A0D7BCQ6_9AGAR</name>
<dbReference type="EMBL" id="KN880513">
    <property type="protein sequence ID" value="KIY67954.1"/>
    <property type="molecule type" value="Genomic_DNA"/>
</dbReference>
<dbReference type="PANTHER" id="PTHR46018:SF2">
    <property type="entry name" value="ZINC PHOSPHODIESTERASE ELAC PROTEIN 1"/>
    <property type="match status" value="1"/>
</dbReference>
<accession>A0A0D7BCQ6</accession>
<dbReference type="Proteomes" id="UP000054007">
    <property type="component" value="Unassembled WGS sequence"/>
</dbReference>
<dbReference type="PANTHER" id="PTHR46018">
    <property type="entry name" value="ZINC PHOSPHODIESTERASE ELAC PROTEIN 1"/>
    <property type="match status" value="1"/>
</dbReference>
<dbReference type="GO" id="GO:0005634">
    <property type="term" value="C:nucleus"/>
    <property type="evidence" value="ECO:0007669"/>
    <property type="project" value="TreeGrafter"/>
</dbReference>
<protein>
    <submittedName>
        <fullName evidence="9">Metallo-hydrolase/oxidoreductase</fullName>
    </submittedName>
</protein>
<keyword evidence="10" id="KW-1185">Reference proteome</keyword>
<dbReference type="STRING" id="1314674.A0A0D7BCQ6"/>
<dbReference type="InterPro" id="IPR036866">
    <property type="entry name" value="RibonucZ/Hydroxyglut_hydro"/>
</dbReference>
<evidence type="ECO:0000313" key="10">
    <source>
        <dbReference type="Proteomes" id="UP000054007"/>
    </source>
</evidence>
<evidence type="ECO:0000256" key="2">
    <source>
        <dbReference type="ARBA" id="ARBA00011738"/>
    </source>
</evidence>
<dbReference type="CDD" id="cd07717">
    <property type="entry name" value="RNaseZ_ZiPD-like_MBL-fold"/>
    <property type="match status" value="1"/>
</dbReference>
<gene>
    <name evidence="9" type="ORF">CYLTODRAFT_352229</name>
</gene>
<keyword evidence="8" id="KW-0862">Zinc</keyword>